<comment type="caution">
    <text evidence="4">The sequence shown here is derived from an EMBL/GenBank/DDBJ whole genome shotgun (WGS) entry which is preliminary data.</text>
</comment>
<organism evidence="4 5">
    <name type="scientific">Hydrotalea sandarakina</name>
    <dbReference type="NCBI Taxonomy" id="1004304"/>
    <lineage>
        <taxon>Bacteria</taxon>
        <taxon>Pseudomonadati</taxon>
        <taxon>Bacteroidota</taxon>
        <taxon>Chitinophagia</taxon>
        <taxon>Chitinophagales</taxon>
        <taxon>Chitinophagaceae</taxon>
        <taxon>Hydrotalea</taxon>
    </lineage>
</organism>
<dbReference type="InterPro" id="IPR036291">
    <property type="entry name" value="NAD(P)-bd_dom_sf"/>
</dbReference>
<dbReference type="AlphaFoldDB" id="A0A2W7RKD3"/>
<dbReference type="Proteomes" id="UP000249720">
    <property type="component" value="Unassembled WGS sequence"/>
</dbReference>
<evidence type="ECO:0000256" key="1">
    <source>
        <dbReference type="ARBA" id="ARBA00023002"/>
    </source>
</evidence>
<sequence length="324" mass="36522">MILVTGGSGLLGSHLIEELLRRDFSVKAIYHKNIPPHLANKLEWVKADILDVPALEAAMENVDQVYHCAGLVSFNPAMKKMLHKVNVEGTANVVNVCIEKKVQKLVHVSSVAALGRLREGKLISERMKWSMATSNSEYGKTKYLGEMEVWRGIGEGLNAVIINPSMILGAGDWNTGTTAFFKKIYEGYPWYTDGTSGFVDVKDVVKAMLICMRGTCNKERFIISSENKSYKEVFTTIAHCFGKKPPHLKVTPFIAEVVWRVEALKALFTRKEPMITKETAKTALTKVRFDNFRFLTYAVNFEYTPIDKTIERICAELKEKYNLA</sequence>
<reference evidence="4 5" key="1">
    <citation type="submission" date="2018-06" db="EMBL/GenBank/DDBJ databases">
        <title>Genomic Encyclopedia of Archaeal and Bacterial Type Strains, Phase II (KMG-II): from individual species to whole genera.</title>
        <authorList>
            <person name="Goeker M."/>
        </authorList>
    </citation>
    <scope>NUCLEOTIDE SEQUENCE [LARGE SCALE GENOMIC DNA]</scope>
    <source>
        <strain evidence="4 5">DSM 23241</strain>
    </source>
</reference>
<dbReference type="InterPro" id="IPR050425">
    <property type="entry name" value="NAD(P)_dehydrat-like"/>
</dbReference>
<keyword evidence="1" id="KW-0560">Oxidoreductase</keyword>
<evidence type="ECO:0000313" key="5">
    <source>
        <dbReference type="Proteomes" id="UP000249720"/>
    </source>
</evidence>
<proteinExistence type="inferred from homology"/>
<keyword evidence="5" id="KW-1185">Reference proteome</keyword>
<evidence type="ECO:0000313" key="4">
    <source>
        <dbReference type="EMBL" id="PZX60721.1"/>
    </source>
</evidence>
<name>A0A2W7RKD3_9BACT</name>
<dbReference type="RefSeq" id="WP_111296953.1">
    <property type="nucleotide sequence ID" value="NZ_QKZV01000009.1"/>
</dbReference>
<dbReference type="PANTHER" id="PTHR10366:SF564">
    <property type="entry name" value="STEROL-4-ALPHA-CARBOXYLATE 3-DEHYDROGENASE, DECARBOXYLATING"/>
    <property type="match status" value="1"/>
</dbReference>
<dbReference type="PANTHER" id="PTHR10366">
    <property type="entry name" value="NAD DEPENDENT EPIMERASE/DEHYDRATASE"/>
    <property type="match status" value="1"/>
</dbReference>
<dbReference type="InterPro" id="IPR001509">
    <property type="entry name" value="Epimerase_deHydtase"/>
</dbReference>
<dbReference type="SUPFAM" id="SSF51735">
    <property type="entry name" value="NAD(P)-binding Rossmann-fold domains"/>
    <property type="match status" value="1"/>
</dbReference>
<accession>A0A2W7RKD3</accession>
<dbReference type="GO" id="GO:0016616">
    <property type="term" value="F:oxidoreductase activity, acting on the CH-OH group of donors, NAD or NADP as acceptor"/>
    <property type="evidence" value="ECO:0007669"/>
    <property type="project" value="TreeGrafter"/>
</dbReference>
<evidence type="ECO:0000256" key="2">
    <source>
        <dbReference type="ARBA" id="ARBA00023445"/>
    </source>
</evidence>
<comment type="similarity">
    <text evidence="2">Belongs to the NAD(P)-dependent epimerase/dehydratase family. Dihydroflavonol-4-reductase subfamily.</text>
</comment>
<evidence type="ECO:0000259" key="3">
    <source>
        <dbReference type="Pfam" id="PF01370"/>
    </source>
</evidence>
<feature type="domain" description="NAD-dependent epimerase/dehydratase" evidence="3">
    <location>
        <begin position="2"/>
        <end position="213"/>
    </location>
</feature>
<dbReference type="Pfam" id="PF01370">
    <property type="entry name" value="Epimerase"/>
    <property type="match status" value="1"/>
</dbReference>
<dbReference type="Gene3D" id="3.40.50.720">
    <property type="entry name" value="NAD(P)-binding Rossmann-like Domain"/>
    <property type="match status" value="1"/>
</dbReference>
<protein>
    <submittedName>
        <fullName evidence="4">Nucleoside-diphosphate-sugar epimerase</fullName>
    </submittedName>
</protein>
<dbReference type="OrthoDB" id="596910at2"/>
<dbReference type="EMBL" id="QKZV01000009">
    <property type="protein sequence ID" value="PZX60721.1"/>
    <property type="molecule type" value="Genomic_DNA"/>
</dbReference>
<gene>
    <name evidence="4" type="ORF">LX80_02499</name>
</gene>